<dbReference type="SUPFAM" id="SSF55455">
    <property type="entry name" value="SRF-like"/>
    <property type="match status" value="1"/>
</dbReference>
<evidence type="ECO:0000313" key="8">
    <source>
        <dbReference type="EMBL" id="KAG2313191.1"/>
    </source>
</evidence>
<accession>A0A8X7VL25</accession>
<protein>
    <recommendedName>
        <fullName evidence="7">MADS-box domain-containing protein</fullName>
    </recommendedName>
</protein>
<comment type="caution">
    <text evidence="8">The sequence shown here is derived from an EMBL/GenBank/DDBJ whole genome shotgun (WGS) entry which is preliminary data.</text>
</comment>
<dbReference type="AlphaFoldDB" id="A0A8X7VL25"/>
<evidence type="ECO:0000256" key="3">
    <source>
        <dbReference type="ARBA" id="ARBA00023125"/>
    </source>
</evidence>
<comment type="subcellular location">
    <subcellularLocation>
        <location evidence="1">Nucleus</location>
    </subcellularLocation>
</comment>
<dbReference type="InterPro" id="IPR036879">
    <property type="entry name" value="TF_MADSbox_sf"/>
</dbReference>
<keyword evidence="3" id="KW-0238">DNA-binding</keyword>
<dbReference type="PANTHER" id="PTHR11945:SF512">
    <property type="entry name" value="GENOME ASSEMBLY, CHROMOSOME: A07"/>
    <property type="match status" value="1"/>
</dbReference>
<evidence type="ECO:0000256" key="4">
    <source>
        <dbReference type="ARBA" id="ARBA00023163"/>
    </source>
</evidence>
<dbReference type="PANTHER" id="PTHR11945">
    <property type="entry name" value="MADS BOX PROTEIN"/>
    <property type="match status" value="1"/>
</dbReference>
<name>A0A8X7VL25_BRACI</name>
<organism evidence="8 9">
    <name type="scientific">Brassica carinata</name>
    <name type="common">Ethiopian mustard</name>
    <name type="synonym">Abyssinian cabbage</name>
    <dbReference type="NCBI Taxonomy" id="52824"/>
    <lineage>
        <taxon>Eukaryota</taxon>
        <taxon>Viridiplantae</taxon>
        <taxon>Streptophyta</taxon>
        <taxon>Embryophyta</taxon>
        <taxon>Tracheophyta</taxon>
        <taxon>Spermatophyta</taxon>
        <taxon>Magnoliopsida</taxon>
        <taxon>eudicotyledons</taxon>
        <taxon>Gunneridae</taxon>
        <taxon>Pentapetalae</taxon>
        <taxon>rosids</taxon>
        <taxon>malvids</taxon>
        <taxon>Brassicales</taxon>
        <taxon>Brassicaceae</taxon>
        <taxon>Brassiceae</taxon>
        <taxon>Brassica</taxon>
    </lineage>
</organism>
<dbReference type="InterPro" id="IPR002100">
    <property type="entry name" value="TF_MADSbox"/>
</dbReference>
<feature type="region of interest" description="Disordered" evidence="6">
    <location>
        <begin position="1"/>
        <end position="44"/>
    </location>
</feature>
<dbReference type="FunFam" id="3.40.1810.10:FF:000006">
    <property type="entry name" value="Agamous-like MADS-box protein AGL62"/>
    <property type="match status" value="1"/>
</dbReference>
<dbReference type="Pfam" id="PF00319">
    <property type="entry name" value="SRF-TF"/>
    <property type="match status" value="1"/>
</dbReference>
<evidence type="ECO:0000256" key="6">
    <source>
        <dbReference type="SAM" id="MobiDB-lite"/>
    </source>
</evidence>
<dbReference type="EMBL" id="JAAMPC010000005">
    <property type="protein sequence ID" value="KAG2313191.1"/>
    <property type="molecule type" value="Genomic_DNA"/>
</dbReference>
<dbReference type="Gene3D" id="3.40.1810.10">
    <property type="entry name" value="Transcription factor, MADS-box"/>
    <property type="match status" value="1"/>
</dbReference>
<dbReference type="OrthoDB" id="1896642at2759"/>
<dbReference type="Proteomes" id="UP000886595">
    <property type="component" value="Unassembled WGS sequence"/>
</dbReference>
<keyword evidence="9" id="KW-1185">Reference proteome</keyword>
<dbReference type="GO" id="GO:0000981">
    <property type="term" value="F:DNA-binding transcription factor activity, RNA polymerase II-specific"/>
    <property type="evidence" value="ECO:0007669"/>
    <property type="project" value="TreeGrafter"/>
</dbReference>
<keyword evidence="4" id="KW-0804">Transcription</keyword>
<feature type="compositionally biased region" description="Basic residues" evidence="6">
    <location>
        <begin position="30"/>
        <end position="44"/>
    </location>
</feature>
<evidence type="ECO:0000256" key="2">
    <source>
        <dbReference type="ARBA" id="ARBA00023015"/>
    </source>
</evidence>
<proteinExistence type="predicted"/>
<dbReference type="SMART" id="SM00432">
    <property type="entry name" value="MADS"/>
    <property type="match status" value="1"/>
</dbReference>
<dbReference type="GO" id="GO:0005634">
    <property type="term" value="C:nucleus"/>
    <property type="evidence" value="ECO:0007669"/>
    <property type="project" value="UniProtKB-SubCell"/>
</dbReference>
<reference evidence="8 9" key="1">
    <citation type="submission" date="2020-02" db="EMBL/GenBank/DDBJ databases">
        <authorList>
            <person name="Ma Q."/>
            <person name="Huang Y."/>
            <person name="Song X."/>
            <person name="Pei D."/>
        </authorList>
    </citation>
    <scope>NUCLEOTIDE SEQUENCE [LARGE SCALE GENOMIC DNA]</scope>
    <source>
        <strain evidence="8">Sxm20200214</strain>
        <tissue evidence="8">Leaf</tissue>
    </source>
</reference>
<evidence type="ECO:0000259" key="7">
    <source>
        <dbReference type="PROSITE" id="PS50066"/>
    </source>
</evidence>
<feature type="domain" description="MADS-box" evidence="7">
    <location>
        <begin position="42"/>
        <end position="102"/>
    </location>
</feature>
<evidence type="ECO:0000256" key="1">
    <source>
        <dbReference type="ARBA" id="ARBA00004123"/>
    </source>
</evidence>
<dbReference type="GO" id="GO:0000978">
    <property type="term" value="F:RNA polymerase II cis-regulatory region sequence-specific DNA binding"/>
    <property type="evidence" value="ECO:0007669"/>
    <property type="project" value="TreeGrafter"/>
</dbReference>
<dbReference type="GO" id="GO:0046983">
    <property type="term" value="F:protein dimerization activity"/>
    <property type="evidence" value="ECO:0007669"/>
    <property type="project" value="InterPro"/>
</dbReference>
<sequence>MEDGEATPTTCLFPKEQKPTRKPNLAVKQQKGRRVPNPKTTKGRQKIEIKEIQEENRRQVTFSKRRSGLFKKAAELSVLCGAQIGIITFSRCDRVYAFGNVDTLIDKYLRKAPVTLRSQYGGDDEATGGRDENGRMWWEREVESVREEEMEEYMKGLSGLRENLWTRICELGGDNDPTVQENAQAFPNLMAPVDWKMIDENLTIKNDQDEAGNGGYMDFEAIPFLSQFSKP</sequence>
<keyword evidence="2" id="KW-0805">Transcription regulation</keyword>
<evidence type="ECO:0000256" key="5">
    <source>
        <dbReference type="ARBA" id="ARBA00023242"/>
    </source>
</evidence>
<dbReference type="PRINTS" id="PR00404">
    <property type="entry name" value="MADSDOMAIN"/>
</dbReference>
<keyword evidence="5" id="KW-0539">Nucleus</keyword>
<gene>
    <name evidence="8" type="ORF">Bca52824_024748</name>
</gene>
<dbReference type="PROSITE" id="PS50066">
    <property type="entry name" value="MADS_BOX_2"/>
    <property type="match status" value="1"/>
</dbReference>
<evidence type="ECO:0000313" key="9">
    <source>
        <dbReference type="Proteomes" id="UP000886595"/>
    </source>
</evidence>